<evidence type="ECO:0000313" key="4">
    <source>
        <dbReference type="RefSeq" id="XP_018023841.1"/>
    </source>
</evidence>
<dbReference type="OrthoDB" id="2159131at2759"/>
<reference evidence="4" key="1">
    <citation type="submission" date="2025-08" db="UniProtKB">
        <authorList>
            <consortium name="RefSeq"/>
        </authorList>
    </citation>
    <scope>IDENTIFICATION</scope>
    <source>
        <tissue evidence="4">Whole organism</tissue>
    </source>
</reference>
<dbReference type="GeneID" id="108679667"/>
<evidence type="ECO:0000259" key="2">
    <source>
        <dbReference type="SMART" id="SM01083"/>
    </source>
</evidence>
<feature type="compositionally biased region" description="Basic residues" evidence="1">
    <location>
        <begin position="261"/>
        <end position="279"/>
    </location>
</feature>
<dbReference type="KEGG" id="hazt:108679667"/>
<feature type="region of interest" description="Disordered" evidence="1">
    <location>
        <begin position="256"/>
        <end position="359"/>
    </location>
</feature>
<feature type="compositionally biased region" description="Basic and acidic residues" evidence="1">
    <location>
        <begin position="23"/>
        <end position="45"/>
    </location>
</feature>
<feature type="compositionally biased region" description="Basic and acidic residues" evidence="1">
    <location>
        <begin position="337"/>
        <end position="359"/>
    </location>
</feature>
<proteinExistence type="predicted"/>
<dbReference type="SMART" id="SM01083">
    <property type="entry name" value="Cir_N"/>
    <property type="match status" value="1"/>
</dbReference>
<sequence>MNILPKKRWHVRTKDNIARVRRDEAQAAEEEKERERRAKLAEQEARTALLRSRARGASGGGDVSLPQINFVGPGKPNAAHDERRANDEKKPCNDSLDSFSLEISKPSADIYTESGNINFFKDLENGVESTNGLTNKEHEAEEKAEKEKYEKQIGLLTYLGQDSLEASKSKEWYHDAGRCISSLWTRRDVTEKCSVQSSADDGDADAEVGLKYKTSQDPLNDMIKYAGWKRTKSSVQPEGFVQFGVDSSAQMSNDLSATLSVRKHKKKLKKHKERRKKDRKITDNCKINSKKRKNESSKSSKSKKSCSLKKKHKKSKESHPHSSSSSSSDSEDDPEEREQQRKKLAKLREERLAREAVERQREKRLLAGLDPDAPERVVETPAVRQKYSSQFNPLLARQNKGLQSGVKYF</sequence>
<evidence type="ECO:0000256" key="1">
    <source>
        <dbReference type="SAM" id="MobiDB-lite"/>
    </source>
</evidence>
<feature type="compositionally biased region" description="Basic residues" evidence="1">
    <location>
        <begin position="300"/>
        <end position="316"/>
    </location>
</feature>
<dbReference type="PANTHER" id="PTHR22093">
    <property type="entry name" value="LEUKOCYTE RECEPTOR CLUSTER LRC MEMBER 1"/>
    <property type="match status" value="1"/>
</dbReference>
<dbReference type="OMA" id="VWRRDNI"/>
<feature type="domain" description="CBF1-interacting co-repressor CIR N-terminal" evidence="2">
    <location>
        <begin position="8"/>
        <end position="44"/>
    </location>
</feature>
<keyword evidence="3" id="KW-1185">Reference proteome</keyword>
<protein>
    <submittedName>
        <fullName evidence="4">Leukocyte receptor cluster member 1 homolog</fullName>
    </submittedName>
</protein>
<keyword evidence="4" id="KW-0675">Receptor</keyword>
<dbReference type="Proteomes" id="UP000694843">
    <property type="component" value="Unplaced"/>
</dbReference>
<dbReference type="Pfam" id="PF10197">
    <property type="entry name" value="Cir_N"/>
    <property type="match status" value="1"/>
</dbReference>
<evidence type="ECO:0000313" key="3">
    <source>
        <dbReference type="Proteomes" id="UP000694843"/>
    </source>
</evidence>
<dbReference type="PANTHER" id="PTHR22093:SF0">
    <property type="entry name" value="LEUKOCYTE RECEPTOR CLUSTER MEMBER 1"/>
    <property type="match status" value="1"/>
</dbReference>
<gene>
    <name evidence="4" type="primary">LOC108679667</name>
</gene>
<feature type="compositionally biased region" description="Basic and acidic residues" evidence="1">
    <location>
        <begin position="78"/>
        <end position="92"/>
    </location>
</feature>
<feature type="region of interest" description="Disordered" evidence="1">
    <location>
        <begin position="23"/>
        <end position="93"/>
    </location>
</feature>
<organism evidence="3 4">
    <name type="scientific">Hyalella azteca</name>
    <name type="common">Amphipod</name>
    <dbReference type="NCBI Taxonomy" id="294128"/>
    <lineage>
        <taxon>Eukaryota</taxon>
        <taxon>Metazoa</taxon>
        <taxon>Ecdysozoa</taxon>
        <taxon>Arthropoda</taxon>
        <taxon>Crustacea</taxon>
        <taxon>Multicrustacea</taxon>
        <taxon>Malacostraca</taxon>
        <taxon>Eumalacostraca</taxon>
        <taxon>Peracarida</taxon>
        <taxon>Amphipoda</taxon>
        <taxon>Senticaudata</taxon>
        <taxon>Talitrida</taxon>
        <taxon>Talitroidea</taxon>
        <taxon>Hyalellidae</taxon>
        <taxon>Hyalella</taxon>
    </lineage>
</organism>
<dbReference type="RefSeq" id="XP_018023841.1">
    <property type="nucleotide sequence ID" value="XM_018168352.2"/>
</dbReference>
<dbReference type="InterPro" id="IPR019339">
    <property type="entry name" value="CIR_N_dom"/>
</dbReference>
<dbReference type="InterPro" id="IPR039875">
    <property type="entry name" value="LENG1-like"/>
</dbReference>
<name>A0A8B7PEX7_HYAAZ</name>
<dbReference type="AlphaFoldDB" id="A0A8B7PEX7"/>
<accession>A0A8B7PEX7</accession>